<dbReference type="PIRSF" id="PIRSF000164">
    <property type="entry name" value="DHO_oxidase"/>
    <property type="match status" value="1"/>
</dbReference>
<dbReference type="Pfam" id="PF01180">
    <property type="entry name" value="DHO_dh"/>
    <property type="match status" value="1"/>
</dbReference>
<feature type="binding site" evidence="12">
    <location>
        <begin position="194"/>
        <end position="195"/>
    </location>
    <ligand>
        <name>substrate</name>
    </ligand>
</feature>
<dbReference type="AlphaFoldDB" id="A0A1T4MXY7"/>
<dbReference type="PROSITE" id="PS00912">
    <property type="entry name" value="DHODEHASE_2"/>
    <property type="match status" value="1"/>
</dbReference>
<dbReference type="SUPFAM" id="SSF51395">
    <property type="entry name" value="FMN-linked oxidoreductases"/>
    <property type="match status" value="1"/>
</dbReference>
<feature type="binding site" evidence="12">
    <location>
        <position position="23"/>
    </location>
    <ligand>
        <name>FMN</name>
        <dbReference type="ChEBI" id="CHEBI:58210"/>
    </ligand>
</feature>
<dbReference type="InterPro" id="IPR024920">
    <property type="entry name" value="Dihydroorotate_DH_1"/>
</dbReference>
<dbReference type="GO" id="GO:0006207">
    <property type="term" value="P:'de novo' pyrimidine nucleobase biosynthetic process"/>
    <property type="evidence" value="ECO:0007669"/>
    <property type="project" value="InterPro"/>
</dbReference>
<keyword evidence="7 12" id="KW-0288">FMN</keyword>
<evidence type="ECO:0000256" key="10">
    <source>
        <dbReference type="ARBA" id="ARBA00023027"/>
    </source>
</evidence>
<dbReference type="EC" id="1.3.-.-" evidence="12"/>
<evidence type="ECO:0000256" key="5">
    <source>
        <dbReference type="ARBA" id="ARBA00022490"/>
    </source>
</evidence>
<feature type="binding site" evidence="12">
    <location>
        <position position="47"/>
    </location>
    <ligand>
        <name>substrate</name>
    </ligand>
</feature>
<evidence type="ECO:0000256" key="6">
    <source>
        <dbReference type="ARBA" id="ARBA00022630"/>
    </source>
</evidence>
<feature type="domain" description="Dihydroorotate dehydrogenase catalytic" evidence="13">
    <location>
        <begin position="6"/>
        <end position="287"/>
    </location>
</feature>
<feature type="binding site" evidence="12">
    <location>
        <position position="129"/>
    </location>
    <ligand>
        <name>substrate</name>
    </ligand>
</feature>
<feature type="binding site" evidence="12">
    <location>
        <position position="129"/>
    </location>
    <ligand>
        <name>FMN</name>
        <dbReference type="ChEBI" id="CHEBI:58210"/>
    </ligand>
</feature>
<gene>
    <name evidence="12" type="primary">pyrD</name>
    <name evidence="14" type="ORF">SAMN02745885_00754</name>
</gene>
<comment type="catalytic activity">
    <reaction evidence="11">
        <text>(S)-dihydroorotate + NAD(+) = orotate + NADH + H(+)</text>
        <dbReference type="Rhea" id="RHEA:13513"/>
        <dbReference type="ChEBI" id="CHEBI:15378"/>
        <dbReference type="ChEBI" id="CHEBI:30839"/>
        <dbReference type="ChEBI" id="CHEBI:30864"/>
        <dbReference type="ChEBI" id="CHEBI:57540"/>
        <dbReference type="ChEBI" id="CHEBI:57945"/>
        <dbReference type="EC" id="1.3.1.14"/>
    </reaction>
</comment>
<dbReference type="InterPro" id="IPR049622">
    <property type="entry name" value="Dihydroorotate_DH_I"/>
</dbReference>
<comment type="cofactor">
    <cofactor evidence="12">
        <name>FMN</name>
        <dbReference type="ChEBI" id="CHEBI:58210"/>
    </cofactor>
    <text evidence="12">Binds 1 FMN per subunit.</text>
</comment>
<dbReference type="FunFam" id="3.20.20.70:FF:000027">
    <property type="entry name" value="Dihydropyrimidine dehydrogenase [NADP(+)]"/>
    <property type="match status" value="1"/>
</dbReference>
<organism evidence="14 15">
    <name type="scientific">Carboxydocella sporoproducens DSM 16521</name>
    <dbReference type="NCBI Taxonomy" id="1121270"/>
    <lineage>
        <taxon>Bacteria</taxon>
        <taxon>Bacillati</taxon>
        <taxon>Bacillota</taxon>
        <taxon>Clostridia</taxon>
        <taxon>Eubacteriales</taxon>
        <taxon>Clostridiales Family XVI. Incertae Sedis</taxon>
        <taxon>Carboxydocella</taxon>
    </lineage>
</organism>
<feature type="binding site" evidence="12">
    <location>
        <position position="101"/>
    </location>
    <ligand>
        <name>FMN</name>
        <dbReference type="ChEBI" id="CHEBI:58210"/>
    </ligand>
</feature>
<keyword evidence="15" id="KW-1185">Reference proteome</keyword>
<sequence>MTEPNLTTSLGALQLANPVLTASGTCGFGLELTPFGDLNQLGGVILKGTTLTPRAGNPTPRLAETPAGVLNAIGLENPGIEGLCRDVLPRLTAFQCSFLANISGNTVEEYGELAARLEGEAVIAAIEVNVSCPNVKQGGIMFGTQAEALAEVTRTVKAHTTKPVIIKLTPNVTDIVALARAAAEAGADALSLINTLQGMAIDIRRRRPVLANIFGGLAGPAIKPVALRCVWQVHQALPEMPLLGGGGIMSGEDAIEFFLAGASAVSIGTATLVDPRAPWRILAEIEEFCRREGVRDLGELIGAAHRKEE</sequence>
<evidence type="ECO:0000256" key="4">
    <source>
        <dbReference type="ARBA" id="ARBA00008008"/>
    </source>
</evidence>
<keyword evidence="5 12" id="KW-0963">Cytoplasm</keyword>
<dbReference type="NCBIfam" id="NF005574">
    <property type="entry name" value="PRK07259.1"/>
    <property type="match status" value="1"/>
</dbReference>
<name>A0A1T4MXY7_9FIRM</name>
<dbReference type="GO" id="GO:0044205">
    <property type="term" value="P:'de novo' UMP biosynthetic process"/>
    <property type="evidence" value="ECO:0007669"/>
    <property type="project" value="UniProtKB-UniRule"/>
</dbReference>
<dbReference type="InterPro" id="IPR013785">
    <property type="entry name" value="Aldolase_TIM"/>
</dbReference>
<dbReference type="InterPro" id="IPR012135">
    <property type="entry name" value="Dihydroorotate_DH_1_2"/>
</dbReference>
<dbReference type="InterPro" id="IPR033888">
    <property type="entry name" value="DHOD_1B"/>
</dbReference>
<feature type="binding site" evidence="12">
    <location>
        <begin position="47"/>
        <end position="48"/>
    </location>
    <ligand>
        <name>FMN</name>
        <dbReference type="ChEBI" id="CHEBI:58210"/>
    </ligand>
</feature>
<dbReference type="PROSITE" id="PS00911">
    <property type="entry name" value="DHODEHASE_1"/>
    <property type="match status" value="1"/>
</dbReference>
<comment type="catalytic activity">
    <reaction evidence="12">
        <text>(S)-dihydroorotate + A = orotate + AH2</text>
        <dbReference type="Rhea" id="RHEA:18073"/>
        <dbReference type="ChEBI" id="CHEBI:13193"/>
        <dbReference type="ChEBI" id="CHEBI:17499"/>
        <dbReference type="ChEBI" id="CHEBI:30839"/>
        <dbReference type="ChEBI" id="CHEBI:30864"/>
    </reaction>
</comment>
<evidence type="ECO:0000256" key="8">
    <source>
        <dbReference type="ARBA" id="ARBA00022975"/>
    </source>
</evidence>
<dbReference type="EMBL" id="FUXM01000005">
    <property type="protein sequence ID" value="SJZ71645.1"/>
    <property type="molecule type" value="Genomic_DNA"/>
</dbReference>
<evidence type="ECO:0000256" key="3">
    <source>
        <dbReference type="ARBA" id="ARBA00004715"/>
    </source>
</evidence>
<keyword evidence="8 12" id="KW-0665">Pyrimidine biosynthesis</keyword>
<feature type="binding site" evidence="12">
    <location>
        <position position="219"/>
    </location>
    <ligand>
        <name>FMN</name>
        <dbReference type="ChEBI" id="CHEBI:58210"/>
    </ligand>
</feature>
<dbReference type="InterPro" id="IPR050074">
    <property type="entry name" value="DHO_dehydrogenase"/>
</dbReference>
<dbReference type="UniPathway" id="UPA00070"/>
<feature type="binding site" evidence="12">
    <location>
        <begin position="71"/>
        <end position="75"/>
    </location>
    <ligand>
        <name>substrate</name>
    </ligand>
</feature>
<evidence type="ECO:0000256" key="12">
    <source>
        <dbReference type="HAMAP-Rule" id="MF_00224"/>
    </source>
</evidence>
<dbReference type="Proteomes" id="UP000189933">
    <property type="component" value="Unassembled WGS sequence"/>
</dbReference>
<evidence type="ECO:0000259" key="13">
    <source>
        <dbReference type="Pfam" id="PF01180"/>
    </source>
</evidence>
<feature type="binding site" evidence="12">
    <location>
        <begin position="246"/>
        <end position="247"/>
    </location>
    <ligand>
        <name>FMN</name>
        <dbReference type="ChEBI" id="CHEBI:58210"/>
    </ligand>
</feature>
<feature type="binding site" evidence="12">
    <location>
        <position position="193"/>
    </location>
    <ligand>
        <name>FMN</name>
        <dbReference type="ChEBI" id="CHEBI:58210"/>
    </ligand>
</feature>
<dbReference type="RefSeq" id="WP_078664858.1">
    <property type="nucleotide sequence ID" value="NZ_FUXM01000005.1"/>
</dbReference>
<keyword evidence="10" id="KW-0520">NAD</keyword>
<feature type="binding site" evidence="12">
    <location>
        <position position="167"/>
    </location>
    <ligand>
        <name>FMN</name>
        <dbReference type="ChEBI" id="CHEBI:58210"/>
    </ligand>
</feature>
<evidence type="ECO:0000256" key="1">
    <source>
        <dbReference type="ARBA" id="ARBA00003616"/>
    </source>
</evidence>
<dbReference type="NCBIfam" id="TIGR01037">
    <property type="entry name" value="pyrD_sub1_fam"/>
    <property type="match status" value="1"/>
</dbReference>
<dbReference type="OrthoDB" id="9794954at2"/>
<dbReference type="PANTHER" id="PTHR48109:SF1">
    <property type="entry name" value="DIHYDROOROTATE DEHYDROGENASE (FUMARATE)"/>
    <property type="match status" value="1"/>
</dbReference>
<dbReference type="GO" id="GO:0004589">
    <property type="term" value="F:dihydroorotate dehydrogenase (NAD+) activity"/>
    <property type="evidence" value="ECO:0007669"/>
    <property type="project" value="UniProtKB-EC"/>
</dbReference>
<protein>
    <recommendedName>
        <fullName evidence="12">Dihydroorotate dehydrogenase</fullName>
        <shortName evidence="12">DHOD</shortName>
        <shortName evidence="12">DHODase</shortName>
        <shortName evidence="12">DHOdehase</shortName>
        <ecNumber evidence="12">1.3.-.-</ecNumber>
    </recommendedName>
</protein>
<comment type="function">
    <text evidence="1">Catalyzes the conversion of dihydroorotate to orotate with NAD(+) as electron acceptor.</text>
</comment>
<dbReference type="Gene3D" id="3.20.20.70">
    <property type="entry name" value="Aldolase class I"/>
    <property type="match status" value="1"/>
</dbReference>
<accession>A0A1T4MXY7</accession>
<feature type="binding site" evidence="12">
    <location>
        <begin position="268"/>
        <end position="269"/>
    </location>
    <ligand>
        <name>FMN</name>
        <dbReference type="ChEBI" id="CHEBI:58210"/>
    </ligand>
</feature>
<evidence type="ECO:0000256" key="11">
    <source>
        <dbReference type="ARBA" id="ARBA00048996"/>
    </source>
</evidence>
<dbReference type="CDD" id="cd04740">
    <property type="entry name" value="DHOD_1B_like"/>
    <property type="match status" value="1"/>
</dbReference>
<dbReference type="HAMAP" id="MF_00224">
    <property type="entry name" value="DHO_dh_type1"/>
    <property type="match status" value="1"/>
</dbReference>
<evidence type="ECO:0000313" key="15">
    <source>
        <dbReference type="Proteomes" id="UP000189933"/>
    </source>
</evidence>
<reference evidence="15" key="1">
    <citation type="submission" date="2017-02" db="EMBL/GenBank/DDBJ databases">
        <authorList>
            <person name="Varghese N."/>
            <person name="Submissions S."/>
        </authorList>
    </citation>
    <scope>NUCLEOTIDE SEQUENCE [LARGE SCALE GENOMIC DNA]</scope>
    <source>
        <strain evidence="15">DSM 16521</strain>
    </source>
</reference>
<evidence type="ECO:0000256" key="7">
    <source>
        <dbReference type="ARBA" id="ARBA00022643"/>
    </source>
</evidence>
<comment type="similarity">
    <text evidence="4 12">Belongs to the dihydroorotate dehydrogenase family. Type 1 subfamily.</text>
</comment>
<evidence type="ECO:0000256" key="2">
    <source>
        <dbReference type="ARBA" id="ARBA00004496"/>
    </source>
</evidence>
<feature type="active site" description="Nucleophile" evidence="12">
    <location>
        <position position="132"/>
    </location>
</feature>
<dbReference type="PANTHER" id="PTHR48109">
    <property type="entry name" value="DIHYDROOROTATE DEHYDROGENASE (QUINONE), MITOCHONDRIAL-RELATED"/>
    <property type="match status" value="1"/>
</dbReference>
<dbReference type="GO" id="GO:0005737">
    <property type="term" value="C:cytoplasm"/>
    <property type="evidence" value="ECO:0007669"/>
    <property type="project" value="UniProtKB-SubCell"/>
</dbReference>
<comment type="subcellular location">
    <subcellularLocation>
        <location evidence="2 12">Cytoplasm</location>
    </subcellularLocation>
</comment>
<keyword evidence="6 12" id="KW-0285">Flavoprotein</keyword>
<dbReference type="InterPro" id="IPR001295">
    <property type="entry name" value="Dihydroorotate_DH_CS"/>
</dbReference>
<evidence type="ECO:0000256" key="9">
    <source>
        <dbReference type="ARBA" id="ARBA00023002"/>
    </source>
</evidence>
<dbReference type="InterPro" id="IPR005720">
    <property type="entry name" value="Dihydroorotate_DH_cat"/>
</dbReference>
<comment type="pathway">
    <text evidence="3">Pyrimidine metabolism; UMP biosynthesis via de novo pathway; orotate from (S)-dihydroorotate (NAD(+) route): step 1/1.</text>
</comment>
<proteinExistence type="inferred from homology"/>
<keyword evidence="9 12" id="KW-0560">Oxidoreductase</keyword>
<evidence type="ECO:0000313" key="14">
    <source>
        <dbReference type="EMBL" id="SJZ71645.1"/>
    </source>
</evidence>